<accession>A0ABS6D0H3</accession>
<keyword evidence="1" id="KW-0812">Transmembrane</keyword>
<sequence length="508" mass="58285">MKLKKYIVKWKNVFITAAIFSFLCFCYMLVNPGISIDEETWIQIEKPFAMWLVQGRWGIDLFNFFSGNHWRYAPVLWDILAIVIWNGAGIIFSYAMFGDKVKKIPLFFFQAYFCSLPFVLGEMFSFSMFSLQISLGMFCTAIAFHYSILTFELRKKQKWLFALMCLVYAFSVYQSYICVYITAVCAYGFISFFEKEEKVWKKICSCAVLCLIGIGIYYTVHFILMKFVGTTSYLSDNYVGWFDAGGIGKALFLAFANVVRVSFAIPIAGEYIYGGEVIRSITVAFILIVLWYVVKEKTMNRKAGILFFSFALIISPFSLFLALGTYKTHGRVLLGLALAGAVEIYILFNAIKERTLEYVGIIAGAYILFLNAKNMNMLYYSANVAYEHDRTIANQVMYDIKKSGYDYHKEPIVFLGMEKMDDVGLVVSDTVGSSIFEWDDGNILRMCNFMKTEGYRVVAPDRKDILRALEFKGTMKSWPQEGSIIERDGIIIVFFSEPSDKWYSINLI</sequence>
<name>A0ABS6D0H3_9FIRM</name>
<reference evidence="2 3" key="1">
    <citation type="submission" date="2021-06" db="EMBL/GenBank/DDBJ databases">
        <title>Faecalicatena sp. nov. isolated from porcine feces.</title>
        <authorList>
            <person name="Oh B.S."/>
            <person name="Lee J.H."/>
        </authorList>
    </citation>
    <scope>NUCLEOTIDE SEQUENCE [LARGE SCALE GENOMIC DNA]</scope>
    <source>
        <strain evidence="2 3">AGMB00832</strain>
    </source>
</reference>
<feature type="transmembrane region" description="Helical" evidence="1">
    <location>
        <begin position="199"/>
        <end position="220"/>
    </location>
</feature>
<dbReference type="InterPro" id="IPR025686">
    <property type="entry name" value="Glucos_trans_II"/>
</dbReference>
<feature type="transmembrane region" description="Helical" evidence="1">
    <location>
        <begin position="241"/>
        <end position="265"/>
    </location>
</feature>
<feature type="transmembrane region" description="Helical" evidence="1">
    <location>
        <begin position="75"/>
        <end position="97"/>
    </location>
</feature>
<dbReference type="Pfam" id="PF14264">
    <property type="entry name" value="Glucos_trans_II"/>
    <property type="match status" value="1"/>
</dbReference>
<keyword evidence="1" id="KW-1133">Transmembrane helix</keyword>
<dbReference type="EMBL" id="JABACJ020000002">
    <property type="protein sequence ID" value="MBU3874737.1"/>
    <property type="molecule type" value="Genomic_DNA"/>
</dbReference>
<comment type="caution">
    <text evidence="2">The sequence shown here is derived from an EMBL/GenBank/DDBJ whole genome shotgun (WGS) entry which is preliminary data.</text>
</comment>
<protein>
    <submittedName>
        <fullName evidence="2">Glucosyltransferase domain-containing protein</fullName>
    </submittedName>
</protein>
<feature type="transmembrane region" description="Helical" evidence="1">
    <location>
        <begin position="12"/>
        <end position="30"/>
    </location>
</feature>
<dbReference type="Proteomes" id="UP000723714">
    <property type="component" value="Unassembled WGS sequence"/>
</dbReference>
<evidence type="ECO:0000313" key="3">
    <source>
        <dbReference type="Proteomes" id="UP000723714"/>
    </source>
</evidence>
<feature type="transmembrane region" description="Helical" evidence="1">
    <location>
        <begin position="355"/>
        <end position="372"/>
    </location>
</feature>
<organism evidence="2 3">
    <name type="scientific">Faecalicatena faecalis</name>
    <dbReference type="NCBI Taxonomy" id="2726362"/>
    <lineage>
        <taxon>Bacteria</taxon>
        <taxon>Bacillati</taxon>
        <taxon>Bacillota</taxon>
        <taxon>Clostridia</taxon>
        <taxon>Lachnospirales</taxon>
        <taxon>Lachnospiraceae</taxon>
        <taxon>Faecalicatena</taxon>
    </lineage>
</organism>
<dbReference type="RefSeq" id="WP_216239227.1">
    <property type="nucleotide sequence ID" value="NZ_JABACJ020000002.1"/>
</dbReference>
<proteinExistence type="predicted"/>
<evidence type="ECO:0000256" key="1">
    <source>
        <dbReference type="SAM" id="Phobius"/>
    </source>
</evidence>
<feature type="transmembrane region" description="Helical" evidence="1">
    <location>
        <begin position="160"/>
        <end position="193"/>
    </location>
</feature>
<feature type="transmembrane region" description="Helical" evidence="1">
    <location>
        <begin position="305"/>
        <end position="326"/>
    </location>
</feature>
<feature type="transmembrane region" description="Helical" evidence="1">
    <location>
        <begin position="271"/>
        <end position="293"/>
    </location>
</feature>
<gene>
    <name evidence="2" type="ORF">HGO97_002780</name>
</gene>
<keyword evidence="3" id="KW-1185">Reference proteome</keyword>
<feature type="transmembrane region" description="Helical" evidence="1">
    <location>
        <begin position="104"/>
        <end position="120"/>
    </location>
</feature>
<evidence type="ECO:0000313" key="2">
    <source>
        <dbReference type="EMBL" id="MBU3874737.1"/>
    </source>
</evidence>
<keyword evidence="1" id="KW-0472">Membrane</keyword>
<feature type="transmembrane region" description="Helical" evidence="1">
    <location>
        <begin position="332"/>
        <end position="348"/>
    </location>
</feature>